<proteinExistence type="inferred from homology"/>
<dbReference type="Proteomes" id="UP000885672">
    <property type="component" value="Unassembled WGS sequence"/>
</dbReference>
<evidence type="ECO:0000256" key="8">
    <source>
        <dbReference type="ARBA" id="ARBA00023211"/>
    </source>
</evidence>
<evidence type="ECO:0000256" key="5">
    <source>
        <dbReference type="ARBA" id="ARBA00022842"/>
    </source>
</evidence>
<comment type="similarity">
    <text evidence="10">Belongs to the CRISPR-associated endonuclease Cas1 family.</text>
</comment>
<dbReference type="GO" id="GO:0051607">
    <property type="term" value="P:defense response to virus"/>
    <property type="evidence" value="ECO:0007669"/>
    <property type="project" value="UniProtKB-UniRule"/>
</dbReference>
<dbReference type="HAMAP" id="MF_01470">
    <property type="entry name" value="Cas1"/>
    <property type="match status" value="1"/>
</dbReference>
<dbReference type="GO" id="GO:0043571">
    <property type="term" value="P:maintenance of CRISPR repeat elements"/>
    <property type="evidence" value="ECO:0007669"/>
    <property type="project" value="UniProtKB-UniRule"/>
</dbReference>
<evidence type="ECO:0000256" key="6">
    <source>
        <dbReference type="ARBA" id="ARBA00023118"/>
    </source>
</evidence>
<evidence type="ECO:0000256" key="4">
    <source>
        <dbReference type="ARBA" id="ARBA00022801"/>
    </source>
</evidence>
<dbReference type="NCBIfam" id="TIGR00287">
    <property type="entry name" value="cas1"/>
    <property type="match status" value="1"/>
</dbReference>
<dbReference type="EMBL" id="DSBX01000220">
    <property type="protein sequence ID" value="HDQ99805.1"/>
    <property type="molecule type" value="Genomic_DNA"/>
</dbReference>
<keyword evidence="1 10" id="KW-0540">Nuclease</keyword>
<dbReference type="Gene3D" id="1.20.120.920">
    <property type="entry name" value="CRISPR-associated endonuclease Cas1, C-terminal domain"/>
    <property type="match status" value="1"/>
</dbReference>
<dbReference type="Gene3D" id="3.100.10.20">
    <property type="entry name" value="CRISPR-associated endonuclease Cas1, N-terminal domain"/>
    <property type="match status" value="1"/>
</dbReference>
<dbReference type="AlphaFoldDB" id="A0A7V0T6M3"/>
<dbReference type="PANTHER" id="PTHR34353">
    <property type="entry name" value="CRISPR-ASSOCIATED ENDONUCLEASE CAS1 1"/>
    <property type="match status" value="1"/>
</dbReference>
<dbReference type="GO" id="GO:0003677">
    <property type="term" value="F:DNA binding"/>
    <property type="evidence" value="ECO:0007669"/>
    <property type="project" value="UniProtKB-KW"/>
</dbReference>
<feature type="binding site" evidence="10">
    <location>
        <position position="166"/>
    </location>
    <ligand>
        <name>Mn(2+)</name>
        <dbReference type="ChEBI" id="CHEBI:29035"/>
    </ligand>
</feature>
<evidence type="ECO:0000313" key="11">
    <source>
        <dbReference type="EMBL" id="HDQ99805.1"/>
    </source>
</evidence>
<keyword evidence="7 10" id="KW-0238">DNA-binding</keyword>
<keyword evidence="4 10" id="KW-0378">Hydrolase</keyword>
<accession>A0A7V0T6M3</accession>
<organism evidence="11">
    <name type="scientific">candidate division WOR-3 bacterium</name>
    <dbReference type="NCBI Taxonomy" id="2052148"/>
    <lineage>
        <taxon>Bacteria</taxon>
        <taxon>Bacteria division WOR-3</taxon>
    </lineage>
</organism>
<gene>
    <name evidence="11" type="primary">cas1c</name>
    <name evidence="10" type="synonym">cas1</name>
    <name evidence="11" type="ORF">ENN51_05935</name>
</gene>
<comment type="function">
    <text evidence="10">CRISPR (clustered regularly interspaced short palindromic repeat), is an adaptive immune system that provides protection against mobile genetic elements (viruses, transposable elements and conjugative plasmids). CRISPR clusters contain spacers, sequences complementary to antecedent mobile elements, and target invading nucleic acids. CRISPR clusters are transcribed and processed into CRISPR RNA (crRNA). Acts as a dsDNA endonuclease. Involved in the integration of spacer DNA into the CRISPR cassette.</text>
</comment>
<keyword evidence="6 10" id="KW-0051">Antiviral defense</keyword>
<dbReference type="CDD" id="cd09721">
    <property type="entry name" value="Cas1_I-C"/>
    <property type="match status" value="1"/>
</dbReference>
<keyword evidence="2 10" id="KW-0479">Metal-binding</keyword>
<dbReference type="InterPro" id="IPR042211">
    <property type="entry name" value="CRISPR-assoc_Cas1_N"/>
</dbReference>
<dbReference type="Pfam" id="PF01867">
    <property type="entry name" value="Cas_Cas1"/>
    <property type="match status" value="1"/>
</dbReference>
<dbReference type="InterPro" id="IPR042206">
    <property type="entry name" value="CRISPR-assoc_Cas1_C"/>
</dbReference>
<dbReference type="GO" id="GO:0016787">
    <property type="term" value="F:hydrolase activity"/>
    <property type="evidence" value="ECO:0007669"/>
    <property type="project" value="UniProtKB-KW"/>
</dbReference>
<dbReference type="GO" id="GO:0004520">
    <property type="term" value="F:DNA endonuclease activity"/>
    <property type="evidence" value="ECO:0007669"/>
    <property type="project" value="InterPro"/>
</dbReference>
<sequence length="343" mass="38088">MKRLLNTLFVTTQGAYLRQEGETVCVRVERETRLRVPVHTLGGIVCFGQVSCSPPLMRLCGERNVLVSFHSEHGRFLGRVHGPVSGNVLLRREQYRRADDLAASARIARAVVLAKVANCRTALMRAGRDHADTTDARALTAASAELSRIAGEVTAEAALDSLRGREGDAARVYFGVFDHLIVAQKESFRFHERSRRPPLDSINALLSFLYAMLAHDVASALESVGLDPAVGFLHRDRPGRPSLALDLMEELRPVLADRVALALVNLQQVKADGFRKTETGAVMMDDKTRKAVLVAWQKRKADEVRHPFLDEKMAFGLVPYAQALLLARHLRGDLDGYPAFFWK</sequence>
<feature type="binding site" evidence="10">
    <location>
        <position position="234"/>
    </location>
    <ligand>
        <name>Mn(2+)</name>
        <dbReference type="ChEBI" id="CHEBI:29035"/>
    </ligand>
</feature>
<dbReference type="InterPro" id="IPR019856">
    <property type="entry name" value="CRISPR-assoc_Cas1_DVULG"/>
</dbReference>
<protein>
    <recommendedName>
        <fullName evidence="10">CRISPR-associated endonuclease Cas1</fullName>
        <ecNumber evidence="10">3.1.-.-</ecNumber>
    </recommendedName>
</protein>
<dbReference type="EC" id="3.1.-.-" evidence="10"/>
<evidence type="ECO:0000256" key="1">
    <source>
        <dbReference type="ARBA" id="ARBA00022722"/>
    </source>
</evidence>
<keyword evidence="8 10" id="KW-0464">Manganese</keyword>
<name>A0A7V0T6M3_UNCW3</name>
<evidence type="ECO:0000256" key="9">
    <source>
        <dbReference type="ARBA" id="ARBA00038592"/>
    </source>
</evidence>
<dbReference type="GO" id="GO:0046872">
    <property type="term" value="F:metal ion binding"/>
    <property type="evidence" value="ECO:0007669"/>
    <property type="project" value="UniProtKB-UniRule"/>
</dbReference>
<dbReference type="NCBIfam" id="TIGR03640">
    <property type="entry name" value="cas1_DVULG"/>
    <property type="match status" value="1"/>
</dbReference>
<comment type="subunit">
    <text evidence="9 10">Homodimer, forms a heterotetramer with a Cas2 homodimer.</text>
</comment>
<dbReference type="InterPro" id="IPR002729">
    <property type="entry name" value="CRISPR-assoc_Cas1"/>
</dbReference>
<dbReference type="InterPro" id="IPR050646">
    <property type="entry name" value="Cas1"/>
</dbReference>
<evidence type="ECO:0000256" key="7">
    <source>
        <dbReference type="ARBA" id="ARBA00023125"/>
    </source>
</evidence>
<dbReference type="PANTHER" id="PTHR34353:SF2">
    <property type="entry name" value="CRISPR-ASSOCIATED ENDONUCLEASE CAS1 1"/>
    <property type="match status" value="1"/>
</dbReference>
<evidence type="ECO:0000256" key="10">
    <source>
        <dbReference type="HAMAP-Rule" id="MF_01470"/>
    </source>
</evidence>
<keyword evidence="5 10" id="KW-0460">Magnesium</keyword>
<reference evidence="11" key="1">
    <citation type="journal article" date="2020" name="mSystems">
        <title>Genome- and Community-Level Interaction Insights into Carbon Utilization and Element Cycling Functions of Hydrothermarchaeota in Hydrothermal Sediment.</title>
        <authorList>
            <person name="Zhou Z."/>
            <person name="Liu Y."/>
            <person name="Xu W."/>
            <person name="Pan J."/>
            <person name="Luo Z.H."/>
            <person name="Li M."/>
        </authorList>
    </citation>
    <scope>NUCLEOTIDE SEQUENCE [LARGE SCALE GENOMIC DNA]</scope>
    <source>
        <strain evidence="11">SpSt-1182</strain>
    </source>
</reference>
<comment type="caution">
    <text evidence="11">The sequence shown here is derived from an EMBL/GenBank/DDBJ whole genome shotgun (WGS) entry which is preliminary data.</text>
</comment>
<evidence type="ECO:0000256" key="2">
    <source>
        <dbReference type="ARBA" id="ARBA00022723"/>
    </source>
</evidence>
<evidence type="ECO:0000256" key="3">
    <source>
        <dbReference type="ARBA" id="ARBA00022759"/>
    </source>
</evidence>
<comment type="cofactor">
    <cofactor evidence="10">
        <name>Mg(2+)</name>
        <dbReference type="ChEBI" id="CHEBI:18420"/>
    </cofactor>
    <cofactor evidence="10">
        <name>Mn(2+)</name>
        <dbReference type="ChEBI" id="CHEBI:29035"/>
    </cofactor>
</comment>
<keyword evidence="3 10" id="KW-0255">Endonuclease</keyword>
<feature type="binding site" evidence="10">
    <location>
        <position position="249"/>
    </location>
    <ligand>
        <name>Mn(2+)</name>
        <dbReference type="ChEBI" id="CHEBI:29035"/>
    </ligand>
</feature>